<feature type="coiled-coil region" evidence="1">
    <location>
        <begin position="200"/>
        <end position="227"/>
    </location>
</feature>
<dbReference type="AlphaFoldDB" id="A0A151JKA9"/>
<dbReference type="EMBL" id="LOMK01000001">
    <property type="protein sequence ID" value="KYN26274.1"/>
    <property type="molecule type" value="Genomic_DNA"/>
</dbReference>
<feature type="coiled-coil region" evidence="1">
    <location>
        <begin position="134"/>
        <end position="161"/>
    </location>
</feature>
<reference evidence="3" key="1">
    <citation type="submission" date="2015-12" db="EMBL/GenBank/DDBJ databases">
        <authorList>
            <person name="Tarr C.L."/>
            <person name="Gladney L.M."/>
        </authorList>
    </citation>
    <scope>NUCLEOTIDE SEQUENCE [LARGE SCALE GENOMIC DNA]</scope>
    <source>
        <strain evidence="3">2756-81</strain>
    </source>
</reference>
<keyword evidence="1" id="KW-0175">Coiled coil</keyword>
<accession>A0A151JKA9</accession>
<evidence type="ECO:0000313" key="2">
    <source>
        <dbReference type="EMBL" id="KYN26274.1"/>
    </source>
</evidence>
<proteinExistence type="predicted"/>
<comment type="caution">
    <text evidence="2">The sequence shown here is derived from an EMBL/GenBank/DDBJ whole genome shotgun (WGS) entry which is preliminary data.</text>
</comment>
<protein>
    <submittedName>
        <fullName evidence="2">Uncharacterized protein</fullName>
    </submittedName>
</protein>
<name>A0A151JKA9_9VIBR</name>
<evidence type="ECO:0000313" key="3">
    <source>
        <dbReference type="Proteomes" id="UP000075349"/>
    </source>
</evidence>
<gene>
    <name evidence="2" type="ORF">AUQ44_14355</name>
</gene>
<evidence type="ECO:0000256" key="1">
    <source>
        <dbReference type="SAM" id="Coils"/>
    </source>
</evidence>
<organism evidence="2 3">
    <name type="scientific">Vibrio cidicii</name>
    <dbReference type="NCBI Taxonomy" id="1763883"/>
    <lineage>
        <taxon>Bacteria</taxon>
        <taxon>Pseudomonadati</taxon>
        <taxon>Pseudomonadota</taxon>
        <taxon>Gammaproteobacteria</taxon>
        <taxon>Vibrionales</taxon>
        <taxon>Vibrionaceae</taxon>
        <taxon>Vibrio</taxon>
    </lineage>
</organism>
<dbReference type="Proteomes" id="UP000075349">
    <property type="component" value="Unassembled WGS sequence"/>
</dbReference>
<sequence length="416" mass="47089">MKGMFFSLLAFAFPINAYVHLVQDGKEYLELKATESYVLGGNDTAIAASDLNIERIKKSAAEFVGSHVETKLVVSDSKIKEQTIDIVSIGYVEILRVDNKKTLNNKGEIVLTTHADVRVSKKSIQDGINKLRSNPEMMRRLKSLEEKNAALTQQLLDVSKLISGGESSRSDLIKQREEIIRSLQKAQSDAKFIFQEGALFQIAALDNRELENDKQDLDERLFESLARNTSIHIGKPRITKDENYKFGNRYNVKVKVKWKVDYEPYSKVLKEHFGEDYVFLKGGGFNVEGIKGIRVKSGSSFDKFHAKELFDHLSNKCAVLVVDLGVSEVIKTPFTPERLEKKAGVIPISYSSSDDFTLKVDSDMYGKGDDWNELNHVSINIAEEDLKKVTNVEARIEIWDKESVPDYAKHLGLFRR</sequence>